<dbReference type="SUPFAM" id="SSF47384">
    <property type="entry name" value="Homodimeric domain of signal transducing histidine kinase"/>
    <property type="match status" value="1"/>
</dbReference>
<dbReference type="Proteomes" id="UP000297253">
    <property type="component" value="Unassembled WGS sequence"/>
</dbReference>
<keyword evidence="4" id="KW-0597">Phosphoprotein</keyword>
<keyword evidence="5" id="KW-0808">Transferase</keyword>
<dbReference type="Pfam" id="PF02518">
    <property type="entry name" value="HATPase_c"/>
    <property type="match status" value="1"/>
</dbReference>
<evidence type="ECO:0000256" key="8">
    <source>
        <dbReference type="SAM" id="Phobius"/>
    </source>
</evidence>
<evidence type="ECO:0000256" key="4">
    <source>
        <dbReference type="ARBA" id="ARBA00022553"/>
    </source>
</evidence>
<organism evidence="10 11">
    <name type="scientific">Streptococcus cuniculi</name>
    <dbReference type="NCBI Taxonomy" id="1432788"/>
    <lineage>
        <taxon>Bacteria</taxon>
        <taxon>Bacillati</taxon>
        <taxon>Bacillota</taxon>
        <taxon>Bacilli</taxon>
        <taxon>Lactobacillales</taxon>
        <taxon>Streptococcaceae</taxon>
        <taxon>Streptococcus</taxon>
    </lineage>
</organism>
<evidence type="ECO:0000256" key="7">
    <source>
        <dbReference type="ARBA" id="ARBA00023012"/>
    </source>
</evidence>
<dbReference type="AlphaFoldDB" id="A0A4Y9JED9"/>
<dbReference type="InterPro" id="IPR003594">
    <property type="entry name" value="HATPase_dom"/>
</dbReference>
<dbReference type="PRINTS" id="PR00344">
    <property type="entry name" value="BCTRLSENSOR"/>
</dbReference>
<dbReference type="CDD" id="cd00082">
    <property type="entry name" value="HisKA"/>
    <property type="match status" value="1"/>
</dbReference>
<dbReference type="EC" id="2.7.13.3" evidence="3"/>
<comment type="catalytic activity">
    <reaction evidence="1">
        <text>ATP + protein L-histidine = ADP + protein N-phospho-L-histidine.</text>
        <dbReference type="EC" id="2.7.13.3"/>
    </reaction>
</comment>
<sequence>MLTKFRKLYHTDNFSYFIRYFAVFTLIFGLMTLIIFQLMRSTMYRSSDENFKEMANAPDMLLEFARARGLSSEVEIVWEKNESANKVEKGTNNGDAEEEKGEPEYKFVYPASKIRLNANYHVILYDSKGNRLNQVDYFSGLSTLQLDKESLDTITECTVTTPFGEKETYRCMSLTLPTSAVSAYTGLDIKYAAILFNTSQIKSSIASYESTVMIVMIGFWLISIVASIYLSNVSMRPILASFQKQKEFVENASHELRTPLTVLQNRLESLFRHPEATIMDSSANIASSLAEVRNMRLLTTNLLNLARRDDGLKPEIVDVQPSFFDDTLVNYIIMAEENGKTIEVHQDVTEVIRSDKTLLKQLMTILVDNAMKYSEEDGHIWVDIYTKDRFLIIRVADNGFGISSENKKKIFDRFYRVDKARTRQKGGFGLGLSLAKQIIETLRGTITVQDRQPKGTIFEVKLPKEYRK</sequence>
<dbReference type="InterPro" id="IPR005467">
    <property type="entry name" value="His_kinase_dom"/>
</dbReference>
<dbReference type="FunFam" id="3.30.565.10:FF:000006">
    <property type="entry name" value="Sensor histidine kinase WalK"/>
    <property type="match status" value="1"/>
</dbReference>
<evidence type="ECO:0000256" key="3">
    <source>
        <dbReference type="ARBA" id="ARBA00012438"/>
    </source>
</evidence>
<dbReference type="STRING" id="1432788.BU202_02640"/>
<dbReference type="SUPFAM" id="SSF55874">
    <property type="entry name" value="ATPase domain of HSP90 chaperone/DNA topoisomerase II/histidine kinase"/>
    <property type="match status" value="1"/>
</dbReference>
<evidence type="ECO:0000259" key="9">
    <source>
        <dbReference type="PROSITE" id="PS50109"/>
    </source>
</evidence>
<evidence type="ECO:0000313" key="10">
    <source>
        <dbReference type="EMBL" id="TFU98558.1"/>
    </source>
</evidence>
<dbReference type="Pfam" id="PF00512">
    <property type="entry name" value="HisKA"/>
    <property type="match status" value="1"/>
</dbReference>
<dbReference type="OrthoDB" id="9813151at2"/>
<gene>
    <name evidence="10" type="ORF">E4T82_01985</name>
</gene>
<dbReference type="InterPro" id="IPR036097">
    <property type="entry name" value="HisK_dim/P_sf"/>
</dbReference>
<dbReference type="Gene3D" id="3.30.565.10">
    <property type="entry name" value="Histidine kinase-like ATPase, C-terminal domain"/>
    <property type="match status" value="1"/>
</dbReference>
<comment type="subcellular location">
    <subcellularLocation>
        <location evidence="2">Membrane</location>
    </subcellularLocation>
</comment>
<feature type="transmembrane region" description="Helical" evidence="8">
    <location>
        <begin position="211"/>
        <end position="230"/>
    </location>
</feature>
<feature type="transmembrane region" description="Helical" evidence="8">
    <location>
        <begin position="16"/>
        <end position="36"/>
    </location>
</feature>
<evidence type="ECO:0000256" key="5">
    <source>
        <dbReference type="ARBA" id="ARBA00022679"/>
    </source>
</evidence>
<dbReference type="InterPro" id="IPR003661">
    <property type="entry name" value="HisK_dim/P_dom"/>
</dbReference>
<keyword evidence="7" id="KW-0902">Two-component regulatory system</keyword>
<keyword evidence="6 10" id="KW-0418">Kinase</keyword>
<dbReference type="GO" id="GO:0016036">
    <property type="term" value="P:cellular response to phosphate starvation"/>
    <property type="evidence" value="ECO:0007669"/>
    <property type="project" value="TreeGrafter"/>
</dbReference>
<dbReference type="Gene3D" id="1.10.287.130">
    <property type="match status" value="1"/>
</dbReference>
<evidence type="ECO:0000256" key="1">
    <source>
        <dbReference type="ARBA" id="ARBA00000085"/>
    </source>
</evidence>
<dbReference type="InterPro" id="IPR004358">
    <property type="entry name" value="Sig_transdc_His_kin-like_C"/>
</dbReference>
<dbReference type="GO" id="GO:0005886">
    <property type="term" value="C:plasma membrane"/>
    <property type="evidence" value="ECO:0007669"/>
    <property type="project" value="TreeGrafter"/>
</dbReference>
<dbReference type="SMART" id="SM00387">
    <property type="entry name" value="HATPase_c"/>
    <property type="match status" value="1"/>
</dbReference>
<keyword evidence="8" id="KW-0472">Membrane</keyword>
<feature type="domain" description="Histidine kinase" evidence="9">
    <location>
        <begin position="251"/>
        <end position="466"/>
    </location>
</feature>
<keyword evidence="8" id="KW-0812">Transmembrane</keyword>
<dbReference type="PANTHER" id="PTHR45453">
    <property type="entry name" value="PHOSPHATE REGULON SENSOR PROTEIN PHOR"/>
    <property type="match status" value="1"/>
</dbReference>
<dbReference type="PROSITE" id="PS50109">
    <property type="entry name" value="HIS_KIN"/>
    <property type="match status" value="1"/>
</dbReference>
<dbReference type="InterPro" id="IPR036890">
    <property type="entry name" value="HATPase_C_sf"/>
</dbReference>
<name>A0A4Y9JED9_9STRE</name>
<proteinExistence type="predicted"/>
<dbReference type="SMART" id="SM00388">
    <property type="entry name" value="HisKA"/>
    <property type="match status" value="1"/>
</dbReference>
<evidence type="ECO:0000313" key="11">
    <source>
        <dbReference type="Proteomes" id="UP000297253"/>
    </source>
</evidence>
<dbReference type="RefSeq" id="WP_135181230.1">
    <property type="nucleotide sequence ID" value="NZ_JADGKZ010000002.1"/>
</dbReference>
<comment type="caution">
    <text evidence="10">The sequence shown here is derived from an EMBL/GenBank/DDBJ whole genome shotgun (WGS) entry which is preliminary data.</text>
</comment>
<evidence type="ECO:0000256" key="2">
    <source>
        <dbReference type="ARBA" id="ARBA00004370"/>
    </source>
</evidence>
<dbReference type="EMBL" id="SPPD01000002">
    <property type="protein sequence ID" value="TFU98558.1"/>
    <property type="molecule type" value="Genomic_DNA"/>
</dbReference>
<protein>
    <recommendedName>
        <fullName evidence="3">histidine kinase</fullName>
        <ecNumber evidence="3">2.7.13.3</ecNumber>
    </recommendedName>
</protein>
<dbReference type="InterPro" id="IPR050351">
    <property type="entry name" value="BphY/WalK/GraS-like"/>
</dbReference>
<keyword evidence="8" id="KW-1133">Transmembrane helix</keyword>
<dbReference type="PANTHER" id="PTHR45453:SF1">
    <property type="entry name" value="PHOSPHATE REGULON SENSOR PROTEIN PHOR"/>
    <property type="match status" value="1"/>
</dbReference>
<accession>A0A4Y9JED9</accession>
<dbReference type="GO" id="GO:0000155">
    <property type="term" value="F:phosphorelay sensor kinase activity"/>
    <property type="evidence" value="ECO:0007669"/>
    <property type="project" value="InterPro"/>
</dbReference>
<dbReference type="CDD" id="cd00075">
    <property type="entry name" value="HATPase"/>
    <property type="match status" value="1"/>
</dbReference>
<reference evidence="10 11" key="1">
    <citation type="submission" date="2019-03" db="EMBL/GenBank/DDBJ databases">
        <title>Diversity of the mouse oral microbiome.</title>
        <authorList>
            <person name="Joseph S."/>
            <person name="Aduse-Opoku J."/>
            <person name="Curtis M."/>
            <person name="Wade W."/>
            <person name="Hashim A."/>
        </authorList>
    </citation>
    <scope>NUCLEOTIDE SEQUENCE [LARGE SCALE GENOMIC DNA]</scope>
    <source>
        <strain evidence="10 11">WM131</strain>
    </source>
</reference>
<evidence type="ECO:0000256" key="6">
    <source>
        <dbReference type="ARBA" id="ARBA00022777"/>
    </source>
</evidence>
<dbReference type="GO" id="GO:0004721">
    <property type="term" value="F:phosphoprotein phosphatase activity"/>
    <property type="evidence" value="ECO:0007669"/>
    <property type="project" value="TreeGrafter"/>
</dbReference>